<keyword evidence="1" id="KW-0812">Transmembrane</keyword>
<accession>A0AAQ4CT26</accession>
<dbReference type="AlphaFoldDB" id="A0AAQ4CT26"/>
<dbReference type="GeneID" id="68866706"/>
<dbReference type="Proteomes" id="UP001319921">
    <property type="component" value="Chromosome"/>
</dbReference>
<name>A0AAQ4CT26_9CREN</name>
<protein>
    <submittedName>
        <fullName evidence="2">Uncharacterized protein</fullName>
    </submittedName>
</protein>
<dbReference type="KEGG" id="scas:SACC_19740"/>
<feature type="transmembrane region" description="Helical" evidence="1">
    <location>
        <begin position="15"/>
        <end position="37"/>
    </location>
</feature>
<evidence type="ECO:0000313" key="3">
    <source>
        <dbReference type="Proteomes" id="UP001319921"/>
    </source>
</evidence>
<evidence type="ECO:0000256" key="1">
    <source>
        <dbReference type="SAM" id="Phobius"/>
    </source>
</evidence>
<proteinExistence type="predicted"/>
<feature type="transmembrane region" description="Helical" evidence="1">
    <location>
        <begin position="133"/>
        <end position="152"/>
    </location>
</feature>
<dbReference type="RefSeq" id="WP_229569315.1">
    <property type="nucleotide sequence ID" value="NZ_AP025226.1"/>
</dbReference>
<evidence type="ECO:0000313" key="2">
    <source>
        <dbReference type="EMBL" id="BDB98957.1"/>
    </source>
</evidence>
<reference evidence="2 3" key="1">
    <citation type="journal article" date="2022" name="Microbiol. Resour. Announc.">
        <title>Complete Genome Sequence of the Hyperthermophilic and Acidophilic Archaeon Saccharolobus caldissimus Strain HS-3T.</title>
        <authorList>
            <person name="Sakai H.D."/>
            <person name="Kurosawa N."/>
        </authorList>
    </citation>
    <scope>NUCLEOTIDE SEQUENCE [LARGE SCALE GENOMIC DNA]</scope>
    <source>
        <strain evidence="2 3">JCM32116</strain>
    </source>
</reference>
<gene>
    <name evidence="2" type="ORF">SACC_19740</name>
</gene>
<dbReference type="EMBL" id="AP025226">
    <property type="protein sequence ID" value="BDB98957.1"/>
    <property type="molecule type" value="Genomic_DNA"/>
</dbReference>
<keyword evidence="1" id="KW-0472">Membrane</keyword>
<organism evidence="2 3">
    <name type="scientific">Saccharolobus caldissimus</name>
    <dbReference type="NCBI Taxonomy" id="1702097"/>
    <lineage>
        <taxon>Archaea</taxon>
        <taxon>Thermoproteota</taxon>
        <taxon>Thermoprotei</taxon>
        <taxon>Sulfolobales</taxon>
        <taxon>Sulfolobaceae</taxon>
        <taxon>Saccharolobus</taxon>
    </lineage>
</organism>
<keyword evidence="3" id="KW-1185">Reference proteome</keyword>
<keyword evidence="1" id="KW-1133">Transmembrane helix</keyword>
<sequence length="158" mass="18039">MNPIYLEYKITDNNISYYIIYVFIYNLSLKLVTIYVVNPNTHIILNYNVSLEPQEIFSNITGNQTFYNLNGNKILAYRSKNLIVAYNGLILKKVTKNTVECLVSANYPGIGNYPFPNLNSLAKISIFTKSVKILISGLLLTFTLSLILWTKVRQDVKS</sequence>